<gene>
    <name evidence="1" type="ORF">OXD698_LOCUS25269</name>
</gene>
<evidence type="ECO:0000313" key="1">
    <source>
        <dbReference type="EMBL" id="CAF3925516.1"/>
    </source>
</evidence>
<name>A0A819J6U8_9BILA</name>
<reference evidence="1" key="1">
    <citation type="submission" date="2021-02" db="EMBL/GenBank/DDBJ databases">
        <authorList>
            <person name="Nowell W R."/>
        </authorList>
    </citation>
    <scope>NUCLEOTIDE SEQUENCE</scope>
</reference>
<comment type="caution">
    <text evidence="1">The sequence shown here is derived from an EMBL/GenBank/DDBJ whole genome shotgun (WGS) entry which is preliminary data.</text>
</comment>
<accession>A0A819J6U8</accession>
<dbReference type="Proteomes" id="UP000663844">
    <property type="component" value="Unassembled WGS sequence"/>
</dbReference>
<dbReference type="EMBL" id="CAJOAZ010002402">
    <property type="protein sequence ID" value="CAF3925516.1"/>
    <property type="molecule type" value="Genomic_DNA"/>
</dbReference>
<proteinExistence type="predicted"/>
<protein>
    <submittedName>
        <fullName evidence="1">Uncharacterized protein</fullName>
    </submittedName>
</protein>
<dbReference type="AlphaFoldDB" id="A0A819J6U8"/>
<evidence type="ECO:0000313" key="2">
    <source>
        <dbReference type="Proteomes" id="UP000663844"/>
    </source>
</evidence>
<sequence>MNEVMRLIGDENHEQVWRSFSSCKISDPNARHKDETKNVHDPTATVDKYLAAADARDSAIKNLIDAATAALDARHTRDLAYAALDDPTTRGDAIANIARGNLAVLIAHGAAANAETDAQTAGAIARSVAAAAAAAAANDNCAAVAKIDADGAASAAETARRAATGAAAAAADRLSNDTLRCIIQNIYAYLGIFGNKRSDGIATDVAHGLYGLNDFDYNLDDFTAACNALDNASDDDAVNLAIAFDRDGEIVD</sequence>
<organism evidence="1 2">
    <name type="scientific">Adineta steineri</name>
    <dbReference type="NCBI Taxonomy" id="433720"/>
    <lineage>
        <taxon>Eukaryota</taxon>
        <taxon>Metazoa</taxon>
        <taxon>Spiralia</taxon>
        <taxon>Gnathifera</taxon>
        <taxon>Rotifera</taxon>
        <taxon>Eurotatoria</taxon>
        <taxon>Bdelloidea</taxon>
        <taxon>Adinetida</taxon>
        <taxon>Adinetidae</taxon>
        <taxon>Adineta</taxon>
    </lineage>
</organism>